<comment type="similarity">
    <text evidence="4">Belongs to the SF-assemblin family.</text>
</comment>
<evidence type="ECO:0000256" key="10">
    <source>
        <dbReference type="ARBA" id="ARBA00022840"/>
    </source>
</evidence>
<reference evidence="16" key="1">
    <citation type="journal article" date="2022" name="bioRxiv">
        <title>Genomics of Preaxostyla Flagellates Illuminates Evolutionary Transitions and the Path Towards Mitochondrial Loss.</title>
        <authorList>
            <person name="Novak L.V.F."/>
            <person name="Treitli S.C."/>
            <person name="Pyrih J."/>
            <person name="Halakuc P."/>
            <person name="Pipaliya S.V."/>
            <person name="Vacek V."/>
            <person name="Brzon O."/>
            <person name="Soukal P."/>
            <person name="Eme L."/>
            <person name="Dacks J.B."/>
            <person name="Karnkowska A."/>
            <person name="Elias M."/>
            <person name="Hampl V."/>
        </authorList>
    </citation>
    <scope>NUCLEOTIDE SEQUENCE</scope>
    <source>
        <strain evidence="16">RCP-MX</strain>
    </source>
</reference>
<feature type="domain" description="Ubiquitin-activating enzyme E1 C-terminal" evidence="15">
    <location>
        <begin position="1013"/>
        <end position="1137"/>
    </location>
</feature>
<comment type="pathway">
    <text evidence="2">Protein modification; protein ubiquitination.</text>
</comment>
<dbReference type="InterPro" id="IPR019572">
    <property type="entry name" value="UBA_E1_SCCH"/>
</dbReference>
<dbReference type="EMBL" id="JAPMOS010000049">
    <property type="protein sequence ID" value="KAJ4457334.1"/>
    <property type="molecule type" value="Genomic_DNA"/>
</dbReference>
<dbReference type="InterPro" id="IPR038252">
    <property type="entry name" value="UBA_E1_C_sf"/>
</dbReference>
<keyword evidence="9" id="KW-0833">Ubl conjugation pathway</keyword>
<dbReference type="Gene3D" id="3.40.50.12550">
    <property type="entry name" value="Ubiquitin-activating enzyme E1, inactive adenylation domain, subdomain 2"/>
    <property type="match status" value="2"/>
</dbReference>
<dbReference type="InterPro" id="IPR042063">
    <property type="entry name" value="Ubi_acti_E1_SCCH"/>
</dbReference>
<dbReference type="Pfam" id="PF09358">
    <property type="entry name" value="E1_UFD"/>
    <property type="match status" value="1"/>
</dbReference>
<accession>A0ABQ8UDI7</accession>
<evidence type="ECO:0000256" key="3">
    <source>
        <dbReference type="ARBA" id="ARBA00005673"/>
    </source>
</evidence>
<evidence type="ECO:0000313" key="16">
    <source>
        <dbReference type="EMBL" id="KAJ4457334.1"/>
    </source>
</evidence>
<dbReference type="Pfam" id="PF06705">
    <property type="entry name" value="SF-assemblin"/>
    <property type="match status" value="1"/>
</dbReference>
<evidence type="ECO:0000256" key="5">
    <source>
        <dbReference type="ARBA" id="ARBA00022490"/>
    </source>
</evidence>
<dbReference type="InterPro" id="IPR032420">
    <property type="entry name" value="E1_4HB"/>
</dbReference>
<dbReference type="InterPro" id="IPR042449">
    <property type="entry name" value="Ub-E1_IAD_1"/>
</dbReference>
<keyword evidence="5" id="KW-0963">Cytoplasm</keyword>
<dbReference type="InterPro" id="IPR000594">
    <property type="entry name" value="ThiF_NAD_FAD-bd"/>
</dbReference>
<dbReference type="SMART" id="SM00985">
    <property type="entry name" value="UBA_e1_C"/>
    <property type="match status" value="1"/>
</dbReference>
<dbReference type="InterPro" id="IPR035985">
    <property type="entry name" value="Ubiquitin-activating_enz"/>
</dbReference>
<dbReference type="CDD" id="cd01490">
    <property type="entry name" value="Ube1_repeat2"/>
    <property type="match status" value="1"/>
</dbReference>
<organism evidence="16 17">
    <name type="scientific">Paratrimastix pyriformis</name>
    <dbReference type="NCBI Taxonomy" id="342808"/>
    <lineage>
        <taxon>Eukaryota</taxon>
        <taxon>Metamonada</taxon>
        <taxon>Preaxostyla</taxon>
        <taxon>Paratrimastigidae</taxon>
        <taxon>Paratrimastix</taxon>
    </lineage>
</organism>
<evidence type="ECO:0000256" key="7">
    <source>
        <dbReference type="ARBA" id="ARBA00022701"/>
    </source>
</evidence>
<dbReference type="Gene3D" id="1.10.10.2660">
    <property type="entry name" value="Ubiquitin-activating enzyme E1, SCCH domain"/>
    <property type="match status" value="1"/>
</dbReference>
<proteinExistence type="inferred from homology"/>
<evidence type="ECO:0000256" key="14">
    <source>
        <dbReference type="SAM" id="Coils"/>
    </source>
</evidence>
<keyword evidence="6" id="KW-0436">Ligase</keyword>
<dbReference type="SUPFAM" id="SSF69572">
    <property type="entry name" value="Activating enzymes of the ubiquitin-like proteins"/>
    <property type="match status" value="2"/>
</dbReference>
<keyword evidence="12" id="KW-0206">Cytoskeleton</keyword>
<keyword evidence="10" id="KW-0067">ATP-binding</keyword>
<protein>
    <submittedName>
        <fullName evidence="16">Ubiquitin-activating enzyme E1 1</fullName>
    </submittedName>
</protein>
<keyword evidence="7" id="KW-0493">Microtubule</keyword>
<dbReference type="Gene3D" id="3.50.50.80">
    <property type="entry name" value="Ubiquitin-activating enzyme E1, inactive adenylation domain, subdomain 1"/>
    <property type="match status" value="1"/>
</dbReference>
<keyword evidence="8" id="KW-0547">Nucleotide-binding</keyword>
<dbReference type="InterPro" id="IPR008374">
    <property type="entry name" value="SF_assemblin/giardin_b"/>
</dbReference>
<evidence type="ECO:0000256" key="1">
    <source>
        <dbReference type="ARBA" id="ARBA00004245"/>
    </source>
</evidence>
<evidence type="ECO:0000313" key="17">
    <source>
        <dbReference type="Proteomes" id="UP001141327"/>
    </source>
</evidence>
<dbReference type="Pfam" id="PF10585">
    <property type="entry name" value="UBA_E1_SCCH"/>
    <property type="match status" value="1"/>
</dbReference>
<gene>
    <name evidence="16" type="ORF">PAPYR_7259</name>
</gene>
<comment type="similarity">
    <text evidence="3">Belongs to the ubiquitin-activating E1 family.</text>
</comment>
<dbReference type="Pfam" id="PF16190">
    <property type="entry name" value="E1_FCCH"/>
    <property type="match status" value="1"/>
</dbReference>
<sequence>MSATKANSAAPATQGDYLKMMDRQVYTFGMEAMAKLSSSAILISGMSGVGVEIAKNVILSGVREVTIHDTQPATMMDLSSQFYLTPADVGKNRAAACFASLAELNQYVRVDQHTGELTADFLRRYKVVVLVDALQAEVERVSALCRANGVKFIMASAAGLFTRIFVDVGMTHEVTDPDGNPCITAVVTAVSQAREHEGAVATLEDTHHGLETGDMVTFAQVEGMTELNALPPTEIRVTGPSTFVIKADTTNYRPYTQGGYVTQVKMARQVAHEPYQAQTRRPAIAEWDYAHMGRSASLHAGFLGLDAFRARHEGRMPRPHNLVRAAAGVVLGDGSIRGPEPSTRLRVRTVGHRGSPDSPPNFGAHTKAAPLIRECTWLSPDAHRVLAAYFGCYPLWRTGASGFPPEAFRADAAEVSQLARAANDALDPAARVAALDEEAIGLLARVAAGNLSPVASVVGGVVGQEVMKAVTNKYMPLQQWLYLDHSEALPSPLPTEEEAAPEGTRYDGIRAVFGKDHALAIRQLSYFVVGAGAIGCELLKTMAMLGVGTAGPGRIVVTDMDSIEVSNLSRQFLFRPWDVRKMKSTTAGAAVQRLNPEVRIEARLDRVGPDTEDVFGEDFFNSLSGVANALDNLQLDHHLALGQTLWGEGMRARLYMDGRCVAFKKPLLESGTLGTQGNVQVIVPCMTESYGSSRDPPEKSIPLCTLKNFPYLIDHTVEWARSEFEGRFQQDALEANQYLTSPEKALEALRSRAGNKAEMVRLLRQMLVDQRSTTLDECAAWARTEFERCFVSNIRQLLYNFPPDSTTAGGAPFWSGSKRAPTPLVFDPTCREHVDFIEAAALLRARLYGISEEGWDRTRAAQVAANVVVPPFVPSGAAAPSTNDSTDAKALDASASSAAGAGAGAADSLPAEDLTWLEDFLKLPKPAQLGLGPLEALDFEKDDDSNHHIDYITAVANLRAANYQIPQADRRRIKQIAGRIIPAIATTTGLVAGLVGIELIKLHQTPARPKEAFRNWFVNLALPLFQYSEPLGAPKVGDKFTIWDQIAVDLHKHPTLGEVINHLTTTRGLDVSAISCGTALLFMSFWPAPKREMRLSMRVGELYQSISKTELPTGTQSISLEVCASNAAGDDVELPPTPHKDQLSPLTQRLSLLQSRFSSFHSDIETEAQQRRADDEIRVQALREVVTKIEKNLTLEIKRRQEADRTLQGLIEQRVTGLQEALETDLKDKLRQIMTAVESLNTRITQLEHEIRDEKECRQKEVEDTNAILLRQLNQLQNTFEMEKMARLERENQIVKRAGDDCFRLQERMDAEKVGREAALTQLRDDWSENERVRGKADEQFRAHVLGEIAALHNILQTEQQSREQSEAHIVATVDEIAARLQEGLHLVTH</sequence>
<comment type="caution">
    <text evidence="16">The sequence shown here is derived from an EMBL/GenBank/DDBJ whole genome shotgun (WGS) entry which is preliminary data.</text>
</comment>
<evidence type="ECO:0000259" key="15">
    <source>
        <dbReference type="SMART" id="SM00985"/>
    </source>
</evidence>
<keyword evidence="11 14" id="KW-0175">Coiled coil</keyword>
<comment type="subcellular location">
    <subcellularLocation>
        <location evidence="1">Cytoplasm</location>
        <location evidence="1">Cytoskeleton</location>
    </subcellularLocation>
</comment>
<dbReference type="InterPro" id="IPR045886">
    <property type="entry name" value="ThiF/MoeB/HesA"/>
</dbReference>
<evidence type="ECO:0000256" key="13">
    <source>
        <dbReference type="PROSITE-ProRule" id="PRU10132"/>
    </source>
</evidence>
<feature type="coiled-coil region" evidence="14">
    <location>
        <begin position="1230"/>
        <end position="1279"/>
    </location>
</feature>
<dbReference type="Pfam" id="PF16191">
    <property type="entry name" value="E1_4HB"/>
    <property type="match status" value="1"/>
</dbReference>
<dbReference type="InterPro" id="IPR032418">
    <property type="entry name" value="E1_FCCH"/>
</dbReference>
<evidence type="ECO:0000256" key="8">
    <source>
        <dbReference type="ARBA" id="ARBA00022741"/>
    </source>
</evidence>
<dbReference type="Pfam" id="PF00899">
    <property type="entry name" value="ThiF"/>
    <property type="match status" value="1"/>
</dbReference>
<evidence type="ECO:0000256" key="9">
    <source>
        <dbReference type="ARBA" id="ARBA00022786"/>
    </source>
</evidence>
<evidence type="ECO:0000256" key="12">
    <source>
        <dbReference type="ARBA" id="ARBA00023212"/>
    </source>
</evidence>
<name>A0ABQ8UDI7_9EUKA</name>
<dbReference type="Gene3D" id="3.10.290.60">
    <property type="entry name" value="Ubiquitin-activating enzyme E1, UFD domain"/>
    <property type="match status" value="1"/>
</dbReference>
<dbReference type="InterPro" id="IPR042302">
    <property type="entry name" value="E1_FCCH_sf"/>
</dbReference>
<dbReference type="PROSITE" id="PS00865">
    <property type="entry name" value="UBIQUITIN_ACTIVAT_2"/>
    <property type="match status" value="1"/>
</dbReference>
<feature type="active site" description="Glycyl thioester intermediate" evidence="13">
    <location>
        <position position="704"/>
    </location>
</feature>
<evidence type="ECO:0000256" key="6">
    <source>
        <dbReference type="ARBA" id="ARBA00022598"/>
    </source>
</evidence>
<dbReference type="PRINTS" id="PR01799">
    <property type="entry name" value="SFASSEMBLIN"/>
</dbReference>
<dbReference type="InterPro" id="IPR018965">
    <property type="entry name" value="Ub-activating_enz_E1_C"/>
</dbReference>
<dbReference type="InterPro" id="IPR033127">
    <property type="entry name" value="UBQ-activ_enz_E1_Cys_AS"/>
</dbReference>
<dbReference type="PANTHER" id="PTHR10953">
    <property type="entry name" value="UBIQUITIN-ACTIVATING ENZYME E1"/>
    <property type="match status" value="1"/>
</dbReference>
<dbReference type="Gene3D" id="2.40.30.180">
    <property type="entry name" value="Ubiquitin-activating enzyme E1, FCCH domain"/>
    <property type="match status" value="1"/>
</dbReference>
<keyword evidence="17" id="KW-1185">Reference proteome</keyword>
<evidence type="ECO:0000256" key="11">
    <source>
        <dbReference type="ARBA" id="ARBA00023054"/>
    </source>
</evidence>
<evidence type="ECO:0000256" key="2">
    <source>
        <dbReference type="ARBA" id="ARBA00004906"/>
    </source>
</evidence>
<dbReference type="Gene3D" id="3.40.50.720">
    <property type="entry name" value="NAD(P)-binding Rossmann-like Domain"/>
    <property type="match status" value="1"/>
</dbReference>
<dbReference type="PANTHER" id="PTHR10953:SF4">
    <property type="entry name" value="UBIQUITIN-ACTIVATING ENZYME E1 C-TERMINAL DOMAIN-CONTAINING PROTEIN"/>
    <property type="match status" value="1"/>
</dbReference>
<dbReference type="Proteomes" id="UP001141327">
    <property type="component" value="Unassembled WGS sequence"/>
</dbReference>
<evidence type="ECO:0000256" key="4">
    <source>
        <dbReference type="ARBA" id="ARBA00005678"/>
    </source>
</evidence>